<reference evidence="6 7" key="1">
    <citation type="submission" date="2010-04" db="EMBL/GenBank/DDBJ databases">
        <authorList>
            <person name="Muzny D."/>
            <person name="Qin X."/>
            <person name="Deng J."/>
            <person name="Jiang H."/>
            <person name="Liu Y."/>
            <person name="Qu J."/>
            <person name="Song X.-Z."/>
            <person name="Zhang L."/>
            <person name="Thornton R."/>
            <person name="Coyle M."/>
            <person name="Francisco L."/>
            <person name="Jackson L."/>
            <person name="Javaid M."/>
            <person name="Korchina V."/>
            <person name="Kovar C."/>
            <person name="Mata R."/>
            <person name="Mathew T."/>
            <person name="Ngo R."/>
            <person name="Nguyen L."/>
            <person name="Nguyen N."/>
            <person name="Okwuonu G."/>
            <person name="Ongeri F."/>
            <person name="Pham C."/>
            <person name="Simmons D."/>
            <person name="Wilczek-Boney K."/>
            <person name="Hale W."/>
            <person name="Jakkamsetti A."/>
            <person name="Pham P."/>
            <person name="Ruth R."/>
            <person name="San Lucas F."/>
            <person name="Warren J."/>
            <person name="Zhang J."/>
            <person name="Zhao Z."/>
            <person name="Zhou C."/>
            <person name="Zhu D."/>
            <person name="Lee S."/>
            <person name="Bess C."/>
            <person name="Blankenburg K."/>
            <person name="Forbes L."/>
            <person name="Fu Q."/>
            <person name="Gubbala S."/>
            <person name="Hirani K."/>
            <person name="Jayaseelan J.C."/>
            <person name="Lara F."/>
            <person name="Munidasa M."/>
            <person name="Palculict T."/>
            <person name="Patil S."/>
            <person name="Pu L.-L."/>
            <person name="Saada N."/>
            <person name="Tang L."/>
            <person name="Weissenberger G."/>
            <person name="Zhu Y."/>
            <person name="Hemphill L."/>
            <person name="Shang Y."/>
            <person name="Youmans B."/>
            <person name="Ayvaz T."/>
            <person name="Ross M."/>
            <person name="Santibanez J."/>
            <person name="Aqrawi P."/>
            <person name="Gross S."/>
            <person name="Joshi V."/>
            <person name="Fowler G."/>
            <person name="Nazareth L."/>
            <person name="Reid J."/>
            <person name="Worley K."/>
            <person name="Petrosino J."/>
            <person name="Highlander S."/>
            <person name="Gibbs R."/>
        </authorList>
    </citation>
    <scope>NUCLEOTIDE SEQUENCE [LARGE SCALE GENOMIC DNA]</scope>
    <source>
        <strain evidence="6 7">ATCC BAA-614</strain>
    </source>
</reference>
<evidence type="ECO:0000259" key="5">
    <source>
        <dbReference type="Pfam" id="PF12484"/>
    </source>
</evidence>
<accession>D5P499</accession>
<dbReference type="SUPFAM" id="SSF140459">
    <property type="entry name" value="PE/PPE dimer-like"/>
    <property type="match status" value="1"/>
</dbReference>
<dbReference type="RefSeq" id="WP_007170191.1">
    <property type="nucleotide sequence ID" value="NZ_GG770555.1"/>
</dbReference>
<gene>
    <name evidence="6" type="primary">ppe11</name>
    <name evidence="6" type="ORF">HMPREF0591_0993</name>
</gene>
<protein>
    <submittedName>
        <fullName evidence="6">PPE family protein</fullName>
    </submittedName>
</protein>
<comment type="similarity">
    <text evidence="1">Belongs to the mycobacterial PPE family.</text>
</comment>
<dbReference type="eggNOG" id="COG5651">
    <property type="taxonomic scope" value="Bacteria"/>
</dbReference>
<dbReference type="InterPro" id="IPR018649">
    <property type="entry name" value="SHOCT"/>
</dbReference>
<feature type="domain" description="PPE" evidence="3">
    <location>
        <begin position="2"/>
        <end position="165"/>
    </location>
</feature>
<dbReference type="InterPro" id="IPR000030">
    <property type="entry name" value="PPE_dom"/>
</dbReference>
<dbReference type="PANTHER" id="PTHR46766:SF1">
    <property type="entry name" value="GLUTAMINE-RICH PROTEIN 2"/>
    <property type="match status" value="1"/>
</dbReference>
<dbReference type="EMBL" id="ADNV01000083">
    <property type="protein sequence ID" value="EFG79096.1"/>
    <property type="molecule type" value="Genomic_DNA"/>
</dbReference>
<feature type="domain" description="PPE family C-terminal" evidence="5">
    <location>
        <begin position="318"/>
        <end position="389"/>
    </location>
</feature>
<feature type="region of interest" description="Disordered" evidence="2">
    <location>
        <begin position="393"/>
        <end position="434"/>
    </location>
</feature>
<dbReference type="InterPro" id="IPR038332">
    <property type="entry name" value="PPE_sf"/>
</dbReference>
<name>D5P499_9MYCO</name>
<dbReference type="AlphaFoldDB" id="D5P499"/>
<sequence>MDFAIFPPEVNSGRMYIGAGSESMVAAAEAWEGLASELHTAANAYQSVISGLTAGPWLGPSSASMAAAAASYVGWLSSAAMQAEETAMRARAAVAAYDEAFASTVPPQLVAANRALFARLVANNLFGQNTSAIATTETQYVEMWAQDAAAMYGYAGASAAATTLTPFVAAQQNTDPSGSVGQTAAVSRAAGTSIGEAQNAVSSLQQSFSAVPNALQGFAVAAPTATSPLNTLADLVSIFVDLPAGLASIFVDVPLSTLGLVALPFDIGGYYTGVHTDDIVSGWNGEQSWPGSGPAPVKPFPAPLLNLRPGTIPPSTVSAGVGEANTVGNLSVPATWTIATPLVRPVSYTLPALPTAAAAGVVEEASAPGSSTFGQMALAGLAGRAIAGTMGAGGGKGGGNGPGVERVPAPAGEANTAPGAPEDGEAAAPETPPRAVVTGVAAELREFAKLRDEGILTEEEYTEQKNRLLGR</sequence>
<dbReference type="GO" id="GO:0052572">
    <property type="term" value="P:response to host immune response"/>
    <property type="evidence" value="ECO:0007669"/>
    <property type="project" value="TreeGrafter"/>
</dbReference>
<evidence type="ECO:0000256" key="1">
    <source>
        <dbReference type="ARBA" id="ARBA00010652"/>
    </source>
</evidence>
<feature type="compositionally biased region" description="Low complexity" evidence="2">
    <location>
        <begin position="416"/>
        <end position="429"/>
    </location>
</feature>
<organism evidence="6 7">
    <name type="scientific">Mycobacterium parascrofulaceum ATCC BAA-614</name>
    <dbReference type="NCBI Taxonomy" id="525368"/>
    <lineage>
        <taxon>Bacteria</taxon>
        <taxon>Bacillati</taxon>
        <taxon>Actinomycetota</taxon>
        <taxon>Actinomycetes</taxon>
        <taxon>Mycobacteriales</taxon>
        <taxon>Mycobacteriaceae</taxon>
        <taxon>Mycobacterium</taxon>
        <taxon>Mycobacterium simiae complex</taxon>
    </lineage>
</organism>
<dbReference type="PANTHER" id="PTHR46766">
    <property type="entry name" value="GLUTAMINE-RICH PROTEIN 2"/>
    <property type="match status" value="1"/>
</dbReference>
<dbReference type="Pfam" id="PF09851">
    <property type="entry name" value="SHOCT"/>
    <property type="match status" value="1"/>
</dbReference>
<evidence type="ECO:0000313" key="7">
    <source>
        <dbReference type="Proteomes" id="UP000003653"/>
    </source>
</evidence>
<evidence type="ECO:0000313" key="6">
    <source>
        <dbReference type="EMBL" id="EFG79096.1"/>
    </source>
</evidence>
<dbReference type="FunFam" id="1.20.1260.20:FF:000001">
    <property type="entry name" value="PPE family protein PPE41"/>
    <property type="match status" value="1"/>
</dbReference>
<dbReference type="HOGENOM" id="CLU_000243_0_1_11"/>
<comment type="caution">
    <text evidence="6">The sequence shown here is derived from an EMBL/GenBank/DDBJ whole genome shotgun (WGS) entry which is preliminary data.</text>
</comment>
<dbReference type="InterPro" id="IPR022171">
    <property type="entry name" value="PPE_C"/>
</dbReference>
<dbReference type="Gene3D" id="1.20.1260.20">
    <property type="entry name" value="PPE superfamily"/>
    <property type="match status" value="1"/>
</dbReference>
<keyword evidence="7" id="KW-1185">Reference proteome</keyword>
<dbReference type="Pfam" id="PF12484">
    <property type="entry name" value="PPE-SVP"/>
    <property type="match status" value="1"/>
</dbReference>
<feature type="compositionally biased region" description="Gly residues" evidence="2">
    <location>
        <begin position="393"/>
        <end position="402"/>
    </location>
</feature>
<dbReference type="Pfam" id="PF00823">
    <property type="entry name" value="PPE"/>
    <property type="match status" value="1"/>
</dbReference>
<evidence type="ECO:0000259" key="3">
    <source>
        <dbReference type="Pfam" id="PF00823"/>
    </source>
</evidence>
<evidence type="ECO:0000259" key="4">
    <source>
        <dbReference type="Pfam" id="PF09851"/>
    </source>
</evidence>
<feature type="domain" description="SHOCT" evidence="4">
    <location>
        <begin position="442"/>
        <end position="469"/>
    </location>
</feature>
<evidence type="ECO:0000256" key="2">
    <source>
        <dbReference type="SAM" id="MobiDB-lite"/>
    </source>
</evidence>
<proteinExistence type="inferred from homology"/>
<dbReference type="Proteomes" id="UP000003653">
    <property type="component" value="Unassembled WGS sequence"/>
</dbReference>